<dbReference type="InterPro" id="IPR016035">
    <property type="entry name" value="Acyl_Trfase/lysoPLipase"/>
</dbReference>
<feature type="active site" description="Proton acceptor; for dehydratase activity" evidence="7">
    <location>
        <position position="984"/>
    </location>
</feature>
<dbReference type="InterPro" id="IPR020806">
    <property type="entry name" value="PKS_PP-bd"/>
</dbReference>
<dbReference type="GO" id="GO:1901336">
    <property type="term" value="P:lactone biosynthetic process"/>
    <property type="evidence" value="ECO:0007669"/>
    <property type="project" value="UniProtKB-ARBA"/>
</dbReference>
<dbReference type="Gene3D" id="3.90.180.10">
    <property type="entry name" value="Medium-chain alcohol dehydrogenases, catalytic domain"/>
    <property type="match status" value="1"/>
</dbReference>
<keyword evidence="4" id="KW-0521">NADP</keyword>
<evidence type="ECO:0000256" key="3">
    <source>
        <dbReference type="ARBA" id="ARBA00022679"/>
    </source>
</evidence>
<organism evidence="12 13">
    <name type="scientific">Lojkania enalia</name>
    <dbReference type="NCBI Taxonomy" id="147567"/>
    <lineage>
        <taxon>Eukaryota</taxon>
        <taxon>Fungi</taxon>
        <taxon>Dikarya</taxon>
        <taxon>Ascomycota</taxon>
        <taxon>Pezizomycotina</taxon>
        <taxon>Dothideomycetes</taxon>
        <taxon>Pleosporomycetidae</taxon>
        <taxon>Pleosporales</taxon>
        <taxon>Pleosporales incertae sedis</taxon>
        <taxon>Lojkania</taxon>
    </lineage>
</organism>
<dbReference type="Gene3D" id="3.40.47.10">
    <property type="match status" value="1"/>
</dbReference>
<evidence type="ECO:0000256" key="7">
    <source>
        <dbReference type="PROSITE-ProRule" id="PRU01363"/>
    </source>
</evidence>
<dbReference type="InterPro" id="IPR032821">
    <property type="entry name" value="PKS_assoc"/>
</dbReference>
<evidence type="ECO:0000256" key="8">
    <source>
        <dbReference type="SAM" id="MobiDB-lite"/>
    </source>
</evidence>
<evidence type="ECO:0000313" key="12">
    <source>
        <dbReference type="EMBL" id="KAF2259783.1"/>
    </source>
</evidence>
<feature type="region of interest" description="N-terminal hotdog fold" evidence="7">
    <location>
        <begin position="952"/>
        <end position="1089"/>
    </location>
</feature>
<dbReference type="InterPro" id="IPR016036">
    <property type="entry name" value="Malonyl_transacylase_ACP-bd"/>
</dbReference>
<dbReference type="Pfam" id="PF08659">
    <property type="entry name" value="KR"/>
    <property type="match status" value="1"/>
</dbReference>
<feature type="domain" description="Carrier" evidence="9">
    <location>
        <begin position="2297"/>
        <end position="2373"/>
    </location>
</feature>
<dbReference type="PROSITE" id="PS52004">
    <property type="entry name" value="KS3_2"/>
    <property type="match status" value="1"/>
</dbReference>
<dbReference type="SUPFAM" id="SSF53901">
    <property type="entry name" value="Thiolase-like"/>
    <property type="match status" value="1"/>
</dbReference>
<dbReference type="GO" id="GO:0031177">
    <property type="term" value="F:phosphopantetheine binding"/>
    <property type="evidence" value="ECO:0007669"/>
    <property type="project" value="InterPro"/>
</dbReference>
<evidence type="ECO:0000256" key="2">
    <source>
        <dbReference type="ARBA" id="ARBA00022553"/>
    </source>
</evidence>
<dbReference type="InterPro" id="IPR020841">
    <property type="entry name" value="PKS_Beta-ketoAc_synthase_dom"/>
</dbReference>
<comment type="caution">
    <text evidence="12">The sequence shown here is derived from an EMBL/GenBank/DDBJ whole genome shotgun (WGS) entry which is preliminary data.</text>
</comment>
<dbReference type="Gene3D" id="1.10.1200.10">
    <property type="entry name" value="ACP-like"/>
    <property type="match status" value="1"/>
</dbReference>
<keyword evidence="6" id="KW-0012">Acyltransferase</keyword>
<dbReference type="Pfam" id="PF00698">
    <property type="entry name" value="Acyl_transf_1"/>
    <property type="match status" value="1"/>
</dbReference>
<dbReference type="SUPFAM" id="SSF52151">
    <property type="entry name" value="FabD/lysophospholipase-like"/>
    <property type="match status" value="1"/>
</dbReference>
<dbReference type="InterPro" id="IPR057326">
    <property type="entry name" value="KR_dom"/>
</dbReference>
<name>A0A9P4MZS2_9PLEO</name>
<dbReference type="InterPro" id="IPR014043">
    <property type="entry name" value="Acyl_transferase_dom"/>
</dbReference>
<dbReference type="InterPro" id="IPR016039">
    <property type="entry name" value="Thiolase-like"/>
</dbReference>
<dbReference type="Proteomes" id="UP000800093">
    <property type="component" value="Unassembled WGS sequence"/>
</dbReference>
<dbReference type="InterPro" id="IPR049551">
    <property type="entry name" value="PKS_DH_C"/>
</dbReference>
<dbReference type="InterPro" id="IPR029063">
    <property type="entry name" value="SAM-dependent_MTases_sf"/>
</dbReference>
<keyword evidence="13" id="KW-1185">Reference proteome</keyword>
<dbReference type="GO" id="GO:0006633">
    <property type="term" value="P:fatty acid biosynthetic process"/>
    <property type="evidence" value="ECO:0007669"/>
    <property type="project" value="TreeGrafter"/>
</dbReference>
<dbReference type="PANTHER" id="PTHR43775:SF18">
    <property type="entry name" value="ENZYME, PUTATIVE (JCVI)-RELATED"/>
    <property type="match status" value="1"/>
</dbReference>
<accession>A0A9P4MZS2</accession>
<dbReference type="SMART" id="SM00827">
    <property type="entry name" value="PKS_AT"/>
    <property type="match status" value="1"/>
</dbReference>
<keyword evidence="5" id="KW-0511">Multifunctional enzyme</keyword>
<dbReference type="InterPro" id="IPR006162">
    <property type="entry name" value="Ppantetheine_attach_site"/>
</dbReference>
<dbReference type="GO" id="GO:0004312">
    <property type="term" value="F:fatty acid synthase activity"/>
    <property type="evidence" value="ECO:0007669"/>
    <property type="project" value="TreeGrafter"/>
</dbReference>
<sequence>MTINSNGQEGYVVNGVSGSVTSSQKPTTYVQDPIAVVGMACRLPGDCNSIETLWNFLEQGGVARNEPPESRFDFKTHYDGSKKPKTMRSPGGMFLENIDPKDFDAQFFEVSSAEALAMDPQQRQLLEVVYECLENAGITLEQVNGAPVACFVGSYAVDYADMQSRDPDDRVPGVTVGVGRAILSNRISHFLNIKGPSMTIDTACSGSLVSLDVAVRYLQTREVNGAIVAASNLYLSPEHVMDTGAMKGASSLSGKCHTFDVKADGYIKAEAVNCVMLKRLEDAIRDGDPIRGVIRGTSTNSDGRTPGIASPNAEAQAVAIRAAYANAQIADFSQTGYLECHGTGTQAGDPTEVKGAASVFSKVARAEPLVIGSIKSNIGHSEPAAGVSGLLKALLAVERGIIPGNPTFITPNPKIDFQGLNLRATRTAIPWPSAGIRRASVNSFGYGGSNAHVVLEEASKWAKPNHVSSFKKLEAIDDFFGDDDSKTRKQPFTLVFSANDEQSLKANVKALKSHLLNPSVKVDINDLAYTLSERRSRHFYRGFIAGNSLDIDEGALVVGKRPTQTPKVGFVFTGQGAQWSQMGKQLVETFPQAKTVLQRLDAVLQASPNPPTWSLLGELTEVRTPAALRKPEFSQPLVTALQIVILDILKTCGVEAEAVVGHSSGEIAAAYDAGLLSEADAILTAFYRGQAALAPTTSEKEPVGMMAVGLGAEQVLKYFSGLEKQIQIACYNSPNSLTISGRTDALEELKERLTQDGHFARMLQVDLAYHSRFMTEIGEIYLGMLNRAISKDMSLPNKNVRMFSSVIGREMDQSANSEYWKANMVSPVQFDKALKEMVSPENGVDFLIEIGPSGALAGPIKQIKQQLPGGGADIQYCAALSRGQEAIKSLYDVAGRLYIAGGPINLVQLNTGSPKRCAVITDLPNYSWNHSTQYWYESEASKDWRYRLFPHHDLIGTKVLSTSYHSPVWKKALSVDDLPWLKDHKMGPEIVFPAAGFIAMAIEGMSQISQALNMLEDKPMPKNPCFRVRNSQFPKALVLEEGKKTNIMISLSPRDKTTNIWHKFKVSSLQDGVWSEHSSGLVRIEEDLNKVGSKEALRPLDPKTPAQLWYKAMSEVGYGFGPLFQKQLEIESLSGSRTSRATVDLSVPPSVNPQSHYPMHPASIDGCLQTCAPSLWKGNRSSVNAVLIPAIIDDVIVCTNPLPSTGLSLNKATYVKLGRTEEVKNWMADGTVYDPNTGAMLFKVKGMRFHKLDTQEAAWTAHKFSRLAWKPDITFASEAQLAKLGADGVNQVIDMISHKRPTLKIAELNMVKGASASLWLESHKPERAACRQFDYGSIDAEALTASQERYASHSSAEFKVVDVTIEKEPVADEEEPDYDFVIIKLKSFSAQLVKNALDHSQDMVRSGGSLLLLEADETAQVNDYTNGVSAPVTEEELNSLVYASMFENLRHVPCQETPEIKSAILMDSSSATRAPAAKVLHLAKFGPSTVLTQSLIDSLRGLGWGVTEHGVPFADIPSKSIILVLDDLSTPIMPTLSEEQWAGLQTLTAAGSKILWVTEGSQMDVPIPEKAMFHGLARTIRSEDPSISITTLDVQSAAGERTASTINQVLGTLLKPAPKTQVENEYVERQGLMHVARIYADDAINKYATEQRKGAEMVTKSIHDMNTTVRFVSERLGTFDSLTWAEVDTEELPLPDGRVEVDIAASGLNFKDLAVTMGIVPENERLLGLEGAGTIRRAGNTNYKVGQRVLIFEKGTFANRLIATTERVYPIPDSMTFEQASTLASVYLVSLYSLYDLANTQPGQRVLIHSASGGLGVACIQICQYIGAEVYATVGTEEKRKFLMEKYGVPADHIFNSRTTEFGPALMEATNDEGVDVIINSLTGDLLEESWRCIREGGTMVELGKKDMLDRNSLSMEPFGRNVSYVCFDMAHKHVSDALIARLLKQLMNLVLQGHLTPIEPITVFPFEDIPGAFRYMRGANHIGKVVISNGKDVMKPVQVRPAPRKFILRPDVSYLLVGGLKGLCGSLAIELARHGAKRIVVIQRSGYDDPMSQSAIKNMRAEGCEVDLMRGDISNLADVERVFKEATLPIGGIIQGAMVLRDTLWTSMTHKDYHDVITCKVAGTWNLHKVSLQQKQPLDFFSMLSSISGVVGQKGQANYAAANAFLDAFAIYRRQQGLAANAIDLGAVEEIGYISRNQDLLQIFDPSTWFGINEALFYRIVEYSITQQVAPINPASGSQLITGIAVPLGKDSSILADARFSSLAFGESNSGSSDKDGPKELQRLRLLLKNKADAVAIQGAVVDAVNQQAMKILHVAEPLEPAKPLSSYGLDSLAGVELRNWIRMELNAEVSVLEISSAASMIALAARIVAKIQAE</sequence>
<dbReference type="Pfam" id="PF13602">
    <property type="entry name" value="ADH_zinc_N_2"/>
    <property type="match status" value="1"/>
</dbReference>
<dbReference type="SUPFAM" id="SSF50129">
    <property type="entry name" value="GroES-like"/>
    <property type="match status" value="1"/>
</dbReference>
<dbReference type="PANTHER" id="PTHR43775">
    <property type="entry name" value="FATTY ACID SYNTHASE"/>
    <property type="match status" value="1"/>
</dbReference>
<evidence type="ECO:0000256" key="5">
    <source>
        <dbReference type="ARBA" id="ARBA00023268"/>
    </source>
</evidence>
<evidence type="ECO:0000256" key="4">
    <source>
        <dbReference type="ARBA" id="ARBA00022857"/>
    </source>
</evidence>
<dbReference type="InterPro" id="IPR020807">
    <property type="entry name" value="PKS_DH"/>
</dbReference>
<dbReference type="Pfam" id="PF00109">
    <property type="entry name" value="ketoacyl-synt"/>
    <property type="match status" value="1"/>
</dbReference>
<dbReference type="InterPro" id="IPR009081">
    <property type="entry name" value="PP-bd_ACP"/>
</dbReference>
<feature type="active site" description="Proton donor; for dehydratase activity" evidence="7">
    <location>
        <position position="1165"/>
    </location>
</feature>
<dbReference type="SMART" id="SM00823">
    <property type="entry name" value="PKS_PP"/>
    <property type="match status" value="1"/>
</dbReference>
<dbReference type="Pfam" id="PF02801">
    <property type="entry name" value="Ketoacyl-synt_C"/>
    <property type="match status" value="1"/>
</dbReference>
<dbReference type="SMART" id="SM00829">
    <property type="entry name" value="PKS_ER"/>
    <property type="match status" value="1"/>
</dbReference>
<dbReference type="CDD" id="cd00833">
    <property type="entry name" value="PKS"/>
    <property type="match status" value="1"/>
</dbReference>
<dbReference type="GO" id="GO:0030639">
    <property type="term" value="P:polyketide biosynthetic process"/>
    <property type="evidence" value="ECO:0007669"/>
    <property type="project" value="UniProtKB-ARBA"/>
</dbReference>
<feature type="region of interest" description="Disordered" evidence="8">
    <location>
        <begin position="67"/>
        <end position="91"/>
    </location>
</feature>
<dbReference type="InterPro" id="IPR049900">
    <property type="entry name" value="PKS_mFAS_DH"/>
</dbReference>
<feature type="domain" description="PKS/mFAS DH" evidence="11">
    <location>
        <begin position="952"/>
        <end position="1258"/>
    </location>
</feature>
<proteinExistence type="predicted"/>
<dbReference type="InterPro" id="IPR036736">
    <property type="entry name" value="ACP-like_sf"/>
</dbReference>
<reference evidence="13" key="1">
    <citation type="journal article" date="2020" name="Stud. Mycol.">
        <title>101 Dothideomycetes genomes: A test case for predicting lifestyles and emergence of pathogens.</title>
        <authorList>
            <person name="Haridas S."/>
            <person name="Albert R."/>
            <person name="Binder M."/>
            <person name="Bloem J."/>
            <person name="LaButti K."/>
            <person name="Salamov A."/>
            <person name="Andreopoulos B."/>
            <person name="Baker S."/>
            <person name="Barry K."/>
            <person name="Bills G."/>
            <person name="Bluhm B."/>
            <person name="Cannon C."/>
            <person name="Castanera R."/>
            <person name="Culley D."/>
            <person name="Daum C."/>
            <person name="Ezra D."/>
            <person name="Gonzalez J."/>
            <person name="Henrissat B."/>
            <person name="Kuo A."/>
            <person name="Liang C."/>
            <person name="Lipzen A."/>
            <person name="Lutzoni F."/>
            <person name="Magnuson J."/>
            <person name="Mondo S."/>
            <person name="Nolan M."/>
            <person name="Ohm R."/>
            <person name="Pangilinan J."/>
            <person name="Park H.-J."/>
            <person name="Ramirez L."/>
            <person name="Alfaro M."/>
            <person name="Sun H."/>
            <person name="Tritt A."/>
            <person name="Yoshinaga Y."/>
            <person name="Zwiers L.-H."/>
            <person name="Turgeon B."/>
            <person name="Goodwin S."/>
            <person name="Spatafora J."/>
            <person name="Crous P."/>
            <person name="Grigoriev I."/>
        </authorList>
    </citation>
    <scope>NUCLEOTIDE SEQUENCE [LARGE SCALE GENOMIC DNA]</scope>
    <source>
        <strain evidence="13">CBS 304.66</strain>
    </source>
</reference>
<dbReference type="InterPro" id="IPR049552">
    <property type="entry name" value="PKS_DH_N"/>
</dbReference>
<dbReference type="SUPFAM" id="SSF47336">
    <property type="entry name" value="ACP-like"/>
    <property type="match status" value="1"/>
</dbReference>
<dbReference type="Gene3D" id="3.40.50.150">
    <property type="entry name" value="Vaccinia Virus protein VP39"/>
    <property type="match status" value="1"/>
</dbReference>
<dbReference type="InterPro" id="IPR036291">
    <property type="entry name" value="NAD(P)-bd_dom_sf"/>
</dbReference>
<evidence type="ECO:0000259" key="9">
    <source>
        <dbReference type="PROSITE" id="PS50075"/>
    </source>
</evidence>
<dbReference type="InterPro" id="IPR014031">
    <property type="entry name" value="Ketoacyl_synth_C"/>
</dbReference>
<dbReference type="Pfam" id="PF23114">
    <property type="entry name" value="NAD-bd_HRPKS_sdrA"/>
    <property type="match status" value="1"/>
</dbReference>
<dbReference type="InterPro" id="IPR013154">
    <property type="entry name" value="ADH-like_N"/>
</dbReference>
<dbReference type="InterPro" id="IPR056501">
    <property type="entry name" value="NAD-bd_HRPKS_sdrA"/>
</dbReference>
<evidence type="ECO:0000259" key="11">
    <source>
        <dbReference type="PROSITE" id="PS52019"/>
    </source>
</evidence>
<dbReference type="Pfam" id="PF14765">
    <property type="entry name" value="PS-DH"/>
    <property type="match status" value="1"/>
</dbReference>
<feature type="region of interest" description="C-terminal hotdog fold" evidence="7">
    <location>
        <begin position="1101"/>
        <end position="1258"/>
    </location>
</feature>
<dbReference type="Pfam" id="PF00550">
    <property type="entry name" value="PP-binding"/>
    <property type="match status" value="1"/>
</dbReference>
<dbReference type="SMART" id="SM00826">
    <property type="entry name" value="PKS_DH"/>
    <property type="match status" value="1"/>
</dbReference>
<evidence type="ECO:0000256" key="1">
    <source>
        <dbReference type="ARBA" id="ARBA00022450"/>
    </source>
</evidence>
<evidence type="ECO:0000313" key="13">
    <source>
        <dbReference type="Proteomes" id="UP000800093"/>
    </source>
</evidence>
<gene>
    <name evidence="12" type="ORF">CC78DRAFT_620746</name>
</gene>
<dbReference type="SMART" id="SM00825">
    <property type="entry name" value="PKS_KS"/>
    <property type="match status" value="1"/>
</dbReference>
<dbReference type="Gene3D" id="3.40.366.10">
    <property type="entry name" value="Malonyl-Coenzyme A Acyl Carrier Protein, domain 2"/>
    <property type="match status" value="1"/>
</dbReference>
<keyword evidence="1" id="KW-0596">Phosphopantetheine</keyword>
<dbReference type="Pfam" id="PF21089">
    <property type="entry name" value="PKS_DH_N"/>
    <property type="match status" value="1"/>
</dbReference>
<dbReference type="InterPro" id="IPR014030">
    <property type="entry name" value="Ketoacyl_synth_N"/>
</dbReference>
<keyword evidence="2" id="KW-0597">Phosphoprotein</keyword>
<dbReference type="InterPro" id="IPR050091">
    <property type="entry name" value="PKS_NRPS_Biosynth_Enz"/>
</dbReference>
<dbReference type="FunFam" id="3.40.50.720:FF:000209">
    <property type="entry name" value="Polyketide synthase Pks12"/>
    <property type="match status" value="1"/>
</dbReference>
<keyword evidence="3" id="KW-0808">Transferase</keyword>
<dbReference type="PROSITE" id="PS00012">
    <property type="entry name" value="PHOSPHOPANTETHEINE"/>
    <property type="match status" value="1"/>
</dbReference>
<feature type="domain" description="Ketosynthase family 3 (KS3)" evidence="10">
    <location>
        <begin position="31"/>
        <end position="457"/>
    </location>
</feature>
<dbReference type="Pfam" id="PF08240">
    <property type="entry name" value="ADH_N"/>
    <property type="match status" value="1"/>
</dbReference>
<evidence type="ECO:0000259" key="10">
    <source>
        <dbReference type="PROSITE" id="PS52004"/>
    </source>
</evidence>
<dbReference type="InterPro" id="IPR001227">
    <property type="entry name" value="Ac_transferase_dom_sf"/>
</dbReference>
<dbReference type="SUPFAM" id="SSF51735">
    <property type="entry name" value="NAD(P)-binding Rossmann-fold domains"/>
    <property type="match status" value="2"/>
</dbReference>
<dbReference type="InterPro" id="IPR013968">
    <property type="entry name" value="PKS_KR"/>
</dbReference>
<dbReference type="InterPro" id="IPR011032">
    <property type="entry name" value="GroES-like_sf"/>
</dbReference>
<protein>
    <submittedName>
        <fullName evidence="12">Polyketide synthase 2</fullName>
    </submittedName>
</protein>
<dbReference type="Pfam" id="PF16197">
    <property type="entry name" value="KAsynt_C_assoc"/>
    <property type="match status" value="1"/>
</dbReference>
<dbReference type="Gene3D" id="3.10.129.110">
    <property type="entry name" value="Polyketide synthase dehydratase"/>
    <property type="match status" value="1"/>
</dbReference>
<dbReference type="OrthoDB" id="329835at2759"/>
<dbReference type="EMBL" id="ML986698">
    <property type="protein sequence ID" value="KAF2259783.1"/>
    <property type="molecule type" value="Genomic_DNA"/>
</dbReference>
<dbReference type="Gene3D" id="3.40.50.720">
    <property type="entry name" value="NAD(P)-binding Rossmann-like Domain"/>
    <property type="match status" value="3"/>
</dbReference>
<dbReference type="SMART" id="SM00822">
    <property type="entry name" value="PKS_KR"/>
    <property type="match status" value="1"/>
</dbReference>
<evidence type="ECO:0000256" key="6">
    <source>
        <dbReference type="ARBA" id="ARBA00023315"/>
    </source>
</evidence>
<dbReference type="GO" id="GO:0016491">
    <property type="term" value="F:oxidoreductase activity"/>
    <property type="evidence" value="ECO:0007669"/>
    <property type="project" value="InterPro"/>
</dbReference>
<dbReference type="PROSITE" id="PS50075">
    <property type="entry name" value="CARRIER"/>
    <property type="match status" value="1"/>
</dbReference>
<dbReference type="SUPFAM" id="SSF55048">
    <property type="entry name" value="Probable ACP-binding domain of malonyl-CoA ACP transacylase"/>
    <property type="match status" value="1"/>
</dbReference>
<dbReference type="PROSITE" id="PS52019">
    <property type="entry name" value="PKS_MFAS_DH"/>
    <property type="match status" value="1"/>
</dbReference>
<dbReference type="InterPro" id="IPR020843">
    <property type="entry name" value="ER"/>
</dbReference>
<dbReference type="CDD" id="cd05195">
    <property type="entry name" value="enoyl_red"/>
    <property type="match status" value="1"/>
</dbReference>
<dbReference type="InterPro" id="IPR042104">
    <property type="entry name" value="PKS_dehydratase_sf"/>
</dbReference>
<feature type="compositionally biased region" description="Basic and acidic residues" evidence="8">
    <location>
        <begin position="67"/>
        <end position="82"/>
    </location>
</feature>